<dbReference type="Gene3D" id="1.10.287.950">
    <property type="entry name" value="Methyl-accepting chemotaxis protein"/>
    <property type="match status" value="1"/>
</dbReference>
<accession>A0A4R9GGX1</accession>
<evidence type="ECO:0000256" key="3">
    <source>
        <dbReference type="PROSITE-ProRule" id="PRU00284"/>
    </source>
</evidence>
<keyword evidence="5" id="KW-0812">Transmembrane</keyword>
<keyword evidence="5" id="KW-0472">Membrane</keyword>
<gene>
    <name evidence="7" type="ORF">EHO60_05825</name>
</gene>
<feature type="domain" description="Methyl-accepting transducer" evidence="6">
    <location>
        <begin position="227"/>
        <end position="491"/>
    </location>
</feature>
<feature type="transmembrane region" description="Helical" evidence="5">
    <location>
        <begin position="140"/>
        <end position="158"/>
    </location>
</feature>
<keyword evidence="5" id="KW-1133">Transmembrane helix</keyword>
<comment type="caution">
    <text evidence="7">The sequence shown here is derived from an EMBL/GenBank/DDBJ whole genome shotgun (WGS) entry which is preliminary data.</text>
</comment>
<feature type="transmembrane region" description="Helical" evidence="5">
    <location>
        <begin position="20"/>
        <end position="39"/>
    </location>
</feature>
<dbReference type="Pfam" id="PF00015">
    <property type="entry name" value="MCPsignal"/>
    <property type="match status" value="1"/>
</dbReference>
<feature type="transmembrane region" description="Helical" evidence="5">
    <location>
        <begin position="76"/>
        <end position="98"/>
    </location>
</feature>
<keyword evidence="8" id="KW-1185">Reference proteome</keyword>
<dbReference type="GO" id="GO:0007165">
    <property type="term" value="P:signal transduction"/>
    <property type="evidence" value="ECO:0007669"/>
    <property type="project" value="UniProtKB-KW"/>
</dbReference>
<feature type="transmembrane region" description="Helical" evidence="5">
    <location>
        <begin position="110"/>
        <end position="134"/>
    </location>
</feature>
<evidence type="ECO:0000259" key="6">
    <source>
        <dbReference type="PROSITE" id="PS50111"/>
    </source>
</evidence>
<dbReference type="PANTHER" id="PTHR43531">
    <property type="entry name" value="PROTEIN ICFG"/>
    <property type="match status" value="1"/>
</dbReference>
<evidence type="ECO:0000256" key="5">
    <source>
        <dbReference type="SAM" id="Phobius"/>
    </source>
</evidence>
<dbReference type="InterPro" id="IPR004089">
    <property type="entry name" value="MCPsignal_dom"/>
</dbReference>
<feature type="coiled-coil region" evidence="4">
    <location>
        <begin position="200"/>
        <end position="234"/>
    </location>
</feature>
<dbReference type="OrthoDB" id="354666at2"/>
<dbReference type="SUPFAM" id="SSF58104">
    <property type="entry name" value="Methyl-accepting chemotaxis protein (MCP) signaling domain"/>
    <property type="match status" value="1"/>
</dbReference>
<evidence type="ECO:0000256" key="1">
    <source>
        <dbReference type="ARBA" id="ARBA00022500"/>
    </source>
</evidence>
<keyword evidence="4" id="KW-0175">Coiled coil</keyword>
<sequence length="526" mass="57490">MSNQTGAEKIAATGPITINRIRFGLIFLYFASIAIGYKLSTTTQNTMYIAGTSAMVLYTLYSFYKNRFGGGVSPVLGKAFVLVDVVVLTLVMIGATFEDPKRASVVIRQIVLFTIYVIYIIYSGLLLSTSFVIWTGLSSVVAQLIIIFNAKLTGVIFTEDPKIVNLPGYAPISEQFTKTAFLIVVVFIVRTLISIFMRLKDAEEEKSIAAERARMELETEREKMTISASSLRRNSKTLREFSGELSEVVSSHAASFEQISSTMEEFLAQTEHSAGTVRNQLLRIEGLLGESGNLHDLIEKIDSNSSQLNKNMEIVLSASKEVSAFVEALRQSLDSLGNSFRSVGEVNQIMSDVADRTNLLSLNASIEAARAGMAGKGFAVVAVEVSKLAESSSENADRISRIIKESTGHVLEGQKSASTATQKVQQQESLFGNFLDRFAQLSELLEKQKTVNDRFLSNLGELRDLSSDIEIASKEQASGSGSMMQAVSALQSSMDSLLDKSELLGETIRTLEKEAEVLTLQESSVN</sequence>
<organism evidence="7 8">
    <name type="scientific">Leptospira fletcheri</name>
    <dbReference type="NCBI Taxonomy" id="2484981"/>
    <lineage>
        <taxon>Bacteria</taxon>
        <taxon>Pseudomonadati</taxon>
        <taxon>Spirochaetota</taxon>
        <taxon>Spirochaetia</taxon>
        <taxon>Leptospirales</taxon>
        <taxon>Leptospiraceae</taxon>
        <taxon>Leptospira</taxon>
    </lineage>
</organism>
<name>A0A4R9GGX1_9LEPT</name>
<protein>
    <submittedName>
        <fullName evidence="7">Methyl-accepting chemotaxis protein</fullName>
    </submittedName>
</protein>
<dbReference type="Proteomes" id="UP000298458">
    <property type="component" value="Unassembled WGS sequence"/>
</dbReference>
<dbReference type="GO" id="GO:0006935">
    <property type="term" value="P:chemotaxis"/>
    <property type="evidence" value="ECO:0007669"/>
    <property type="project" value="UniProtKB-KW"/>
</dbReference>
<reference evidence="7" key="1">
    <citation type="journal article" date="2019" name="PLoS Negl. Trop. Dis.">
        <title>Revisiting the worldwide diversity of Leptospira species in the environment.</title>
        <authorList>
            <person name="Vincent A.T."/>
            <person name="Schiettekatte O."/>
            <person name="Bourhy P."/>
            <person name="Veyrier F.J."/>
            <person name="Picardeau M."/>
        </authorList>
    </citation>
    <scope>NUCLEOTIDE SEQUENCE [LARGE SCALE GENOMIC DNA]</scope>
    <source>
        <strain evidence="7">SSW15</strain>
    </source>
</reference>
<dbReference type="InterPro" id="IPR051310">
    <property type="entry name" value="MCP_chemotaxis"/>
</dbReference>
<dbReference type="PANTHER" id="PTHR43531:SF11">
    <property type="entry name" value="METHYL-ACCEPTING CHEMOTAXIS PROTEIN 3"/>
    <property type="match status" value="1"/>
</dbReference>
<dbReference type="EMBL" id="RQET01000004">
    <property type="protein sequence ID" value="TGK11809.1"/>
    <property type="molecule type" value="Genomic_DNA"/>
</dbReference>
<evidence type="ECO:0000313" key="8">
    <source>
        <dbReference type="Proteomes" id="UP000298458"/>
    </source>
</evidence>
<evidence type="ECO:0000256" key="2">
    <source>
        <dbReference type="ARBA" id="ARBA00029447"/>
    </source>
</evidence>
<feature type="transmembrane region" description="Helical" evidence="5">
    <location>
        <begin position="46"/>
        <end position="64"/>
    </location>
</feature>
<dbReference type="RefSeq" id="WP_135767211.1">
    <property type="nucleotide sequence ID" value="NZ_RQET01000004.1"/>
</dbReference>
<keyword evidence="3" id="KW-0807">Transducer</keyword>
<feature type="transmembrane region" description="Helical" evidence="5">
    <location>
        <begin position="179"/>
        <end position="197"/>
    </location>
</feature>
<dbReference type="GO" id="GO:0004888">
    <property type="term" value="F:transmembrane signaling receptor activity"/>
    <property type="evidence" value="ECO:0007669"/>
    <property type="project" value="TreeGrafter"/>
</dbReference>
<keyword evidence="1" id="KW-0145">Chemotaxis</keyword>
<dbReference type="AlphaFoldDB" id="A0A4R9GGX1"/>
<dbReference type="PROSITE" id="PS50111">
    <property type="entry name" value="CHEMOTAXIS_TRANSDUC_2"/>
    <property type="match status" value="1"/>
</dbReference>
<dbReference type="GO" id="GO:0005886">
    <property type="term" value="C:plasma membrane"/>
    <property type="evidence" value="ECO:0007669"/>
    <property type="project" value="TreeGrafter"/>
</dbReference>
<comment type="similarity">
    <text evidence="2">Belongs to the methyl-accepting chemotaxis (MCP) protein family.</text>
</comment>
<dbReference type="SMART" id="SM00283">
    <property type="entry name" value="MA"/>
    <property type="match status" value="1"/>
</dbReference>
<evidence type="ECO:0000313" key="7">
    <source>
        <dbReference type="EMBL" id="TGK11809.1"/>
    </source>
</evidence>
<proteinExistence type="inferred from homology"/>
<evidence type="ECO:0000256" key="4">
    <source>
        <dbReference type="SAM" id="Coils"/>
    </source>
</evidence>